<feature type="domain" description="UPAR/Ly6" evidence="9">
    <location>
        <begin position="117"/>
        <end position="204"/>
    </location>
</feature>
<dbReference type="Pfam" id="PF00087">
    <property type="entry name" value="Toxin_TOLIP"/>
    <property type="match status" value="1"/>
</dbReference>
<organism evidence="10 11">
    <name type="scientific">Haplochromis burtoni</name>
    <name type="common">Burton's mouthbrooder</name>
    <name type="synonym">Chromis burtoni</name>
    <dbReference type="NCBI Taxonomy" id="8153"/>
    <lineage>
        <taxon>Eukaryota</taxon>
        <taxon>Metazoa</taxon>
        <taxon>Chordata</taxon>
        <taxon>Craniata</taxon>
        <taxon>Vertebrata</taxon>
        <taxon>Euteleostomi</taxon>
        <taxon>Actinopterygii</taxon>
        <taxon>Neopterygii</taxon>
        <taxon>Teleostei</taxon>
        <taxon>Neoteleostei</taxon>
        <taxon>Acanthomorphata</taxon>
        <taxon>Ovalentaria</taxon>
        <taxon>Cichlomorphae</taxon>
        <taxon>Cichliformes</taxon>
        <taxon>Cichlidae</taxon>
        <taxon>African cichlids</taxon>
        <taxon>Pseudocrenilabrinae</taxon>
        <taxon>Haplochromini</taxon>
        <taxon>Haplochromis</taxon>
    </lineage>
</organism>
<proteinExistence type="predicted"/>
<evidence type="ECO:0000256" key="6">
    <source>
        <dbReference type="ARBA" id="ARBA00023136"/>
    </source>
</evidence>
<dbReference type="InterPro" id="IPR045860">
    <property type="entry name" value="Snake_toxin-like_sf"/>
</dbReference>
<feature type="chain" id="PRO_5018751488" evidence="8">
    <location>
        <begin position="21"/>
        <end position="213"/>
    </location>
</feature>
<reference evidence="10" key="2">
    <citation type="submission" date="2025-09" db="UniProtKB">
        <authorList>
            <consortium name="Ensembl"/>
        </authorList>
    </citation>
    <scope>IDENTIFICATION</scope>
</reference>
<dbReference type="Gene3D" id="2.10.60.10">
    <property type="entry name" value="CD59"/>
    <property type="match status" value="2"/>
</dbReference>
<keyword evidence="3" id="KW-1003">Cell membrane</keyword>
<keyword evidence="5 8" id="KW-0732">Signal</keyword>
<evidence type="ECO:0000313" key="11">
    <source>
        <dbReference type="Proteomes" id="UP000264840"/>
    </source>
</evidence>
<evidence type="ECO:0000256" key="7">
    <source>
        <dbReference type="ARBA" id="ARBA00023180"/>
    </source>
</evidence>
<dbReference type="AlphaFoldDB" id="A0A3Q2XD61"/>
<dbReference type="InterPro" id="IPR050918">
    <property type="entry name" value="CNF-like_PLA2_Inhibitor"/>
</dbReference>
<dbReference type="PANTHER" id="PTHR20914:SF9">
    <property type="entry name" value="COILED, ISOFORM A"/>
    <property type="match status" value="1"/>
</dbReference>
<dbReference type="RefSeq" id="XP_005951078.1">
    <property type="nucleotide sequence ID" value="XM_005951016.2"/>
</dbReference>
<name>A0A3Q2XD61_HAPBU</name>
<protein>
    <submittedName>
        <fullName evidence="10">Urokinase plasminogen activator surface receptor-like</fullName>
    </submittedName>
</protein>
<dbReference type="GO" id="GO:0005576">
    <property type="term" value="C:extracellular region"/>
    <property type="evidence" value="ECO:0007669"/>
    <property type="project" value="UniProtKB-SubCell"/>
</dbReference>
<evidence type="ECO:0000259" key="9">
    <source>
        <dbReference type="SMART" id="SM00134"/>
    </source>
</evidence>
<evidence type="ECO:0000256" key="2">
    <source>
        <dbReference type="ARBA" id="ARBA00004613"/>
    </source>
</evidence>
<evidence type="ECO:0000256" key="1">
    <source>
        <dbReference type="ARBA" id="ARBA00004236"/>
    </source>
</evidence>
<dbReference type="OMA" id="GEESQCF"/>
<dbReference type="STRING" id="8153.ENSHBUP00000033295"/>
<accession>A0A3Q2XD61</accession>
<keyword evidence="11" id="KW-1185">Reference proteome</keyword>
<dbReference type="SUPFAM" id="SSF57302">
    <property type="entry name" value="Snake toxin-like"/>
    <property type="match status" value="2"/>
</dbReference>
<dbReference type="GO" id="GO:0005886">
    <property type="term" value="C:plasma membrane"/>
    <property type="evidence" value="ECO:0007669"/>
    <property type="project" value="UniProtKB-SubCell"/>
</dbReference>
<keyword evidence="6" id="KW-0472">Membrane</keyword>
<dbReference type="SMART" id="SM00134">
    <property type="entry name" value="LU"/>
    <property type="match status" value="2"/>
</dbReference>
<dbReference type="Ensembl" id="ENSHBUT00000026977.1">
    <property type="protein sequence ID" value="ENSHBUP00000033295.1"/>
    <property type="gene ID" value="ENSHBUG00000020111.1"/>
</dbReference>
<keyword evidence="4" id="KW-0964">Secreted</keyword>
<evidence type="ECO:0000256" key="5">
    <source>
        <dbReference type="ARBA" id="ARBA00022729"/>
    </source>
</evidence>
<sequence>MMKLILSLTLFWALCSTAGALQCLTCKDVTCLTTNPVKCTIEKACVTSSILVTSSGIKVPQIIRGCAPDFVCPVLGSQTYSANLGILSAAASVECCNKDNCNLNILPVPADQTENNLKCFSCDPGSTQCNSTVKCSGVENRCFQAFVPSGISTPVPVKGCMSENICTAVSSLSSLPVLNLGNVSCCDNNLCNSAPTTTTTFIYLIFGLIYIIY</sequence>
<evidence type="ECO:0000256" key="8">
    <source>
        <dbReference type="SAM" id="SignalP"/>
    </source>
</evidence>
<evidence type="ECO:0000256" key="3">
    <source>
        <dbReference type="ARBA" id="ARBA00022475"/>
    </source>
</evidence>
<dbReference type="InterPro" id="IPR035076">
    <property type="entry name" value="Toxin/TOLIP"/>
</dbReference>
<evidence type="ECO:0000256" key="4">
    <source>
        <dbReference type="ARBA" id="ARBA00022525"/>
    </source>
</evidence>
<dbReference type="Pfam" id="PF00021">
    <property type="entry name" value="UPAR_LY6"/>
    <property type="match status" value="1"/>
</dbReference>
<dbReference type="GeneTree" id="ENSGT00940000163304"/>
<dbReference type="Proteomes" id="UP000264840">
    <property type="component" value="Unplaced"/>
</dbReference>
<dbReference type="InterPro" id="IPR016054">
    <property type="entry name" value="LY6_UPA_recep-like"/>
</dbReference>
<feature type="signal peptide" evidence="8">
    <location>
        <begin position="1"/>
        <end position="20"/>
    </location>
</feature>
<keyword evidence="7" id="KW-0325">Glycoprotein</keyword>
<dbReference type="GeneID" id="102313259"/>
<reference evidence="10" key="1">
    <citation type="submission" date="2025-08" db="UniProtKB">
        <authorList>
            <consortium name="Ensembl"/>
        </authorList>
    </citation>
    <scope>IDENTIFICATION</scope>
</reference>
<feature type="domain" description="UPAR/Ly6" evidence="9">
    <location>
        <begin position="21"/>
        <end position="112"/>
    </location>
</feature>
<dbReference type="PANTHER" id="PTHR20914">
    <property type="entry name" value="LY6/PLAUR DOMAIN-CONTAINING PROTEIN 8"/>
    <property type="match status" value="1"/>
</dbReference>
<comment type="subcellular location">
    <subcellularLocation>
        <location evidence="1">Cell membrane</location>
    </subcellularLocation>
    <subcellularLocation>
        <location evidence="2">Secreted</location>
    </subcellularLocation>
</comment>
<evidence type="ECO:0000313" key="10">
    <source>
        <dbReference type="Ensembl" id="ENSHBUP00000033295.1"/>
    </source>
</evidence>